<accession>A0A5C1ABY7</accession>
<dbReference type="InterPro" id="IPR001599">
    <property type="entry name" value="Macroglobln_a2"/>
</dbReference>
<evidence type="ECO:0000313" key="4">
    <source>
        <dbReference type="EMBL" id="QEL14538.1"/>
    </source>
</evidence>
<evidence type="ECO:0000256" key="1">
    <source>
        <dbReference type="ARBA" id="ARBA00010556"/>
    </source>
</evidence>
<reference evidence="5" key="1">
    <citation type="submission" date="2019-08" db="EMBL/GenBank/DDBJ databases">
        <title>Limnoglobus roseus gen. nov., sp. nov., a novel freshwater planctomycete with a giant genome from the family Gemmataceae.</title>
        <authorList>
            <person name="Kulichevskaya I.S."/>
            <person name="Naumoff D.G."/>
            <person name="Miroshnikov K."/>
            <person name="Ivanova A."/>
            <person name="Philippov D.A."/>
            <person name="Hakobyan A."/>
            <person name="Rijpstra I.C."/>
            <person name="Sinninghe Damste J.S."/>
            <person name="Liesack W."/>
            <person name="Dedysh S.N."/>
        </authorList>
    </citation>
    <scope>NUCLEOTIDE SEQUENCE [LARGE SCALE GENOMIC DNA]</scope>
    <source>
        <strain evidence="5">PX52</strain>
    </source>
</reference>
<dbReference type="Pfam" id="PF17973">
    <property type="entry name" value="bMG10"/>
    <property type="match status" value="1"/>
</dbReference>
<evidence type="ECO:0000256" key="2">
    <source>
        <dbReference type="SAM" id="MobiDB-lite"/>
    </source>
</evidence>
<name>A0A5C1ABY7_9BACT</name>
<evidence type="ECO:0000259" key="3">
    <source>
        <dbReference type="SMART" id="SM01360"/>
    </source>
</evidence>
<dbReference type="EMBL" id="CP042425">
    <property type="protein sequence ID" value="QEL14538.1"/>
    <property type="molecule type" value="Genomic_DNA"/>
</dbReference>
<dbReference type="InterPro" id="IPR008969">
    <property type="entry name" value="CarboxyPept-like_regulatory"/>
</dbReference>
<dbReference type="InterPro" id="IPR051802">
    <property type="entry name" value="YfhM-like"/>
</dbReference>
<proteinExistence type="inferred from homology"/>
<dbReference type="Gene3D" id="1.50.10.20">
    <property type="match status" value="1"/>
</dbReference>
<dbReference type="OrthoDB" id="9767116at2"/>
<dbReference type="InterPro" id="IPR008930">
    <property type="entry name" value="Terpenoid_cyclase/PrenylTrfase"/>
</dbReference>
<evidence type="ECO:0000313" key="5">
    <source>
        <dbReference type="Proteomes" id="UP000324974"/>
    </source>
</evidence>
<dbReference type="RefSeq" id="WP_149109425.1">
    <property type="nucleotide sequence ID" value="NZ_CP042425.1"/>
</dbReference>
<dbReference type="SMART" id="SM01360">
    <property type="entry name" value="A2M"/>
    <property type="match status" value="1"/>
</dbReference>
<keyword evidence="5" id="KW-1185">Reference proteome</keyword>
<dbReference type="Proteomes" id="UP000324974">
    <property type="component" value="Chromosome"/>
</dbReference>
<feature type="region of interest" description="Disordered" evidence="2">
    <location>
        <begin position="874"/>
        <end position="903"/>
    </location>
</feature>
<dbReference type="Gene3D" id="2.60.40.1930">
    <property type="match status" value="1"/>
</dbReference>
<dbReference type="InterPro" id="IPR002890">
    <property type="entry name" value="MG2"/>
</dbReference>
<dbReference type="SUPFAM" id="SSF48239">
    <property type="entry name" value="Terpenoid cyclases/Protein prenyltransferases"/>
    <property type="match status" value="1"/>
</dbReference>
<dbReference type="GO" id="GO:0004866">
    <property type="term" value="F:endopeptidase inhibitor activity"/>
    <property type="evidence" value="ECO:0007669"/>
    <property type="project" value="InterPro"/>
</dbReference>
<feature type="compositionally biased region" description="Basic and acidic residues" evidence="2">
    <location>
        <begin position="1236"/>
        <end position="1246"/>
    </location>
</feature>
<protein>
    <submittedName>
        <fullName evidence="4">Alpha-2-macroglobulin domain protein</fullName>
    </submittedName>
</protein>
<dbReference type="PANTHER" id="PTHR40094">
    <property type="entry name" value="ALPHA-2-MACROGLOBULIN HOMOLOG"/>
    <property type="match status" value="1"/>
</dbReference>
<gene>
    <name evidence="4" type="ORF">PX52LOC_01428</name>
</gene>
<comment type="similarity">
    <text evidence="1">Belongs to the protease inhibitor I39 (alpha-2-macroglobulin) family. Bacterial alpha-2-macroglobulin subfamily.</text>
</comment>
<dbReference type="SUPFAM" id="SSF49464">
    <property type="entry name" value="Carboxypeptidase regulatory domain-like"/>
    <property type="match status" value="1"/>
</dbReference>
<sequence>MNHFSRLHVLLGTTVFASFAVAVLLFAAEPPPAKSRPEMWKKVDDAINKGLPKTAVQELEPIIESALKDKAYPEAVKAICKKIAYEGNVQGNKPEEKITRMQAEIAKAPKEMVPIMDAVLANWYWHYFQQNRWRFQRRTATAAAPGNDFTTWDLPRLFAEIDKQFTKALAAEKELKATPIATYDALLEKGTQPDSYRPTLFDFVAFEALHFYAAGEQAGAKAEDVFEFDANSPALAPVEEFLKWQPATTDADSPKLKAFKLYQNLLTFHQDDKDKAAFLDADLFRLQFAHAHAFGEEKAARFKAAMKAFADKYADHELSAMARHHWAAVLHGENEFVEARAIAMQGKNAFPNSTGGKMCHNLILQIEAKDVQVLTERVWTDPLPVLRVKYRNVTKVYFRAVKTDWPARLTKEHWRPEYFHAADQNTFTKAKPDLEWSADLPATEDYLERSQDVPAPKGLKPGFYFILASVKADFSDGDNMVTATDVWVSDLAVVIRQGWNPGKLEGFVLTAKGGDPVPNAKVRVWVRNNQDNSVKEEAAVTTDANGLFAVNGPAQRAIFLLATHDGQALAAQNEHYLNTQPENYRPHTQTVLFTDRSLYRPGQTIYFKGICLFADTKADDYKVQANRKVTVVFNDHNGKAVAQTTATSNGFGSFSGTFTAPRDRLAGQMHVLVPGEGGGAVHFNVEEYKRPKFQVTVDAPKDAPKLGGEVKVVGKATAYTGAAINGAKVRYRVTREVRWPAWFYDCYYWRLPPNPGAAQEIAHGTATTEADGTFSVTFTAKPDLSVPEKDEPTFHFTVHADVIDTTGETRSGSKGVVVGYTALQATLTADEWQTIEKDVLLKLATTTLDGEGQAAKGVVKVHTLKAPDAVQRPDILGQPVQPRPGRGRGGKVPPMPLPRPDSSDIRTWALGEVVKSLDFATEKDGKKELGVKLEVGVYRAIVETQDRFGKPVTAQLNLRVINPADAKLGIKVPELFAAPKWTLEPGEEFAAVWGTGYDRGRAFVEVEHRGKLIQSFWTDPEKTLVSIKQKIDEAMRGGFQVRTTFVRENRGYLESRHVDVPWSNKDLTVKWDHFVSKLEPAKKETFTATITGPKAAKAVAEMVAALYDASLDAYLPHNWMQKFNVFRQDYSHLNSSFENAAKYLWHFRGNWSQPYQSVDLRYRALPADITANLWGYMYLGRGGTMRFATPGGMPPAPASPMAADAVKEDGLQTLEKATSEGLGADRKQANRGLGLDGRDEAGKDSGGDGPDLSKVAARKNLNETAFFFPQLASGADGSVKMEFTMPEALTKWKFMGFAHDKNLKSGYLQDEVVTAKDLMVQPNPPRFLREGDVVEFTVKVSNQSATKQVGRVRLNLLNALTAQPVDKEFGNAAGDQSFDIPSGESRSFAWKLTVPDGAYPIIYKAVGGTDRLSDGEEGMLPVLSKRVLVTESIPLPIRGKTTKTFEFQKLQDAAKSNTLKSQSLTVQMTSQPAWYAVLALPYLMEFPHECTEQTFNRLYANSLAKHVAASDPKIRRVFDTWKNLQPGALDSPLEKNQDVKAAMIDETPWLRDAVRESEARRNVGVLFDENRLNDETGRLLKKLGDQQRADGTWPWFPGGPKNEYITLYIVTGFGRMRHLGVKADAAPAVKAVTALDAWADEQYKWILKHSPDPETNHLSSTIALYLYGRSFFLQDKPVAKEHQTALDYWQRQARNHWLKLANRQSQAHLALGLKRFGDKDTPKAILASIKERSVSNEEMGMFWRDTELSWWWYHAPIETQAVMIEAFDEIMNDAAAVEDCKVWLLKQKQTQNWKTTKATADAVYALLLRGDNLLKSDALVEVKLGGEAIKPENVEAGTGFYEQKFQRGEIKPEQGKITVTKADAGVSWGSVHWQYLEDISKVTPHDGTPLKLEKKLFKKTLTKKGPVLEAVTGPVAVGDEIVCRVVLRTDRDMEYVHLKDHRGSGTEPVNVLSQYKFQDGLYYYESTKDVATHFFIDYLPKGVSVFEYTVRVQLKGQYPTGLANIQCMYAPEFSSHSESIMLEVK</sequence>
<dbReference type="KEGG" id="lrs:PX52LOC_01428"/>
<feature type="region of interest" description="Disordered" evidence="2">
    <location>
        <begin position="1217"/>
        <end position="1254"/>
    </location>
</feature>
<dbReference type="Pfam" id="PF00207">
    <property type="entry name" value="A2M"/>
    <property type="match status" value="1"/>
</dbReference>
<dbReference type="InterPro" id="IPR041246">
    <property type="entry name" value="Bact_MG10"/>
</dbReference>
<organism evidence="4 5">
    <name type="scientific">Limnoglobus roseus</name>
    <dbReference type="NCBI Taxonomy" id="2598579"/>
    <lineage>
        <taxon>Bacteria</taxon>
        <taxon>Pseudomonadati</taxon>
        <taxon>Planctomycetota</taxon>
        <taxon>Planctomycetia</taxon>
        <taxon>Gemmatales</taxon>
        <taxon>Gemmataceae</taxon>
        <taxon>Limnoglobus</taxon>
    </lineage>
</organism>
<feature type="domain" description="Alpha-2-macroglobulin" evidence="3">
    <location>
        <begin position="1264"/>
        <end position="1354"/>
    </location>
</feature>
<dbReference type="Pfam" id="PF01835">
    <property type="entry name" value="MG2"/>
    <property type="match status" value="1"/>
</dbReference>
<dbReference type="PANTHER" id="PTHR40094:SF1">
    <property type="entry name" value="UBIQUITIN DOMAIN-CONTAINING PROTEIN"/>
    <property type="match status" value="1"/>
</dbReference>